<keyword evidence="4" id="KW-1185">Reference proteome</keyword>
<feature type="transmembrane region" description="Helical" evidence="1">
    <location>
        <begin position="782"/>
        <end position="799"/>
    </location>
</feature>
<keyword evidence="1" id="KW-1133">Transmembrane helix</keyword>
<keyword evidence="1" id="KW-0812">Transmembrane</keyword>
<feature type="transmembrane region" description="Helical" evidence="1">
    <location>
        <begin position="504"/>
        <end position="525"/>
    </location>
</feature>
<organism evidence="3 4">
    <name type="scientific">Orchesella dallaii</name>
    <dbReference type="NCBI Taxonomy" id="48710"/>
    <lineage>
        <taxon>Eukaryota</taxon>
        <taxon>Metazoa</taxon>
        <taxon>Ecdysozoa</taxon>
        <taxon>Arthropoda</taxon>
        <taxon>Hexapoda</taxon>
        <taxon>Collembola</taxon>
        <taxon>Entomobryomorpha</taxon>
        <taxon>Entomobryoidea</taxon>
        <taxon>Orchesellidae</taxon>
        <taxon>Orchesellinae</taxon>
        <taxon>Orchesella</taxon>
    </lineage>
</organism>
<dbReference type="EMBL" id="CAXLJM020000083">
    <property type="protein sequence ID" value="CAL8130724.1"/>
    <property type="molecule type" value="Genomic_DNA"/>
</dbReference>
<evidence type="ECO:0000256" key="2">
    <source>
        <dbReference type="SAM" id="SignalP"/>
    </source>
</evidence>
<evidence type="ECO:0000313" key="3">
    <source>
        <dbReference type="EMBL" id="CAL8130724.1"/>
    </source>
</evidence>
<reference evidence="3 4" key="1">
    <citation type="submission" date="2024-08" db="EMBL/GenBank/DDBJ databases">
        <authorList>
            <person name="Cucini C."/>
            <person name="Frati F."/>
        </authorList>
    </citation>
    <scope>NUCLEOTIDE SEQUENCE [LARGE SCALE GENOMIC DNA]</scope>
</reference>
<feature type="signal peptide" evidence="2">
    <location>
        <begin position="1"/>
        <end position="25"/>
    </location>
</feature>
<evidence type="ECO:0000313" key="4">
    <source>
        <dbReference type="Proteomes" id="UP001642540"/>
    </source>
</evidence>
<evidence type="ECO:0000256" key="1">
    <source>
        <dbReference type="SAM" id="Phobius"/>
    </source>
</evidence>
<gene>
    <name evidence="3" type="ORF">ODALV1_LOCUS23856</name>
</gene>
<sequence>MKSKLIYLLHCASTFIFTLPDLSLGQWYKYQEMGNRTDENFTTPWSWLYRKRLMNDTIKSLQVVTYPRTESLFKELIPDCTIYFCGKYDEKEGPLFQRLFHVCGDNCVQIVSISNERPCAWMNFNQKNKRSRFHPRDFNESFETEQQNSPELDAAYYTIFGRSSKYSEKCLVLVSILDKRGSRHNFSESAASKLLSLQYNGRISPKLILIQNTRCNMSMNHWSWDIRIDEIELRNAPPSIILLICLSGDSIYLHHYDDTELKLTEVSERLGKFWSLAELELLWDRIRLRAADRPSHYDYHQFRHDIFRNRHRFNLERDAVDNWLRNSSGTLNRSIPSLVSHWICHTPIINNFKMRRDYFNGHRIWDPQEECSFETIMSKYNFSGYSSEPMESWPIQVEFQTTSGGSGNPGSMEGPTDGPGRRGRFYIPVAGRFQGFHYKIFVDRKSIKAEIDMTSLLKPLSYWVWFALLLFLFSLVVIMKCSLKSFELFWLVSILLEQGVIRRKFVKTYVVCFLTTMWLVGAFQLRQLYSANMFSFITAERVPETPQKMKDLTMDENSRKFTTVINYNEAQFLFFGDRNGVPEVDGQDNGNMFLQDLWRQTRFFYKHQLKTMLGIQDASQSYSFLRGSSHGVKPEPRIAVVSYTHPNKLVYVASPKYPGEVQSHLWQPTFPIDTMLLTFGQRLLIPNSDDLILPKLWLYHGKRNFFTDYFVRDLESLVESGIYARWELLTCRIVETRCLLEQNNEMQLNKSWNFVAAACKDTSEKLKPTVSFRPVDNRSIRVIWVLFFGCLVACFLFYFREIVRFDIPGRKCQCAGCNEDKYKQE</sequence>
<proteinExistence type="predicted"/>
<feature type="chain" id="PRO_5046334907" evidence="2">
    <location>
        <begin position="26"/>
        <end position="825"/>
    </location>
</feature>
<keyword evidence="2" id="KW-0732">Signal</keyword>
<comment type="caution">
    <text evidence="3">The sequence shown here is derived from an EMBL/GenBank/DDBJ whole genome shotgun (WGS) entry which is preliminary data.</text>
</comment>
<name>A0ABP1RMA9_9HEXA</name>
<keyword evidence="1" id="KW-0472">Membrane</keyword>
<dbReference type="Proteomes" id="UP001642540">
    <property type="component" value="Unassembled WGS sequence"/>
</dbReference>
<protein>
    <submittedName>
        <fullName evidence="3">Uncharacterized protein</fullName>
    </submittedName>
</protein>
<accession>A0ABP1RMA9</accession>
<feature type="transmembrane region" description="Helical" evidence="1">
    <location>
        <begin position="462"/>
        <end position="483"/>
    </location>
</feature>